<dbReference type="AlphaFoldDB" id="A0A7W0ID74"/>
<comment type="caution">
    <text evidence="1">The sequence shown here is derived from an EMBL/GenBank/DDBJ whole genome shotgun (WGS) entry which is preliminary data.</text>
</comment>
<name>A0A7W0ID74_9ACTN</name>
<dbReference type="Proteomes" id="UP000545761">
    <property type="component" value="Unassembled WGS sequence"/>
</dbReference>
<dbReference type="RefSeq" id="WP_181662327.1">
    <property type="nucleotide sequence ID" value="NZ_JACEHE010000046.1"/>
</dbReference>
<proteinExistence type="predicted"/>
<accession>A0A7W0ID74</accession>
<dbReference type="EMBL" id="JACEHE010000046">
    <property type="protein sequence ID" value="MBA2951408.1"/>
    <property type="molecule type" value="Genomic_DNA"/>
</dbReference>
<reference evidence="1 2" key="1">
    <citation type="submission" date="2020-07" db="EMBL/GenBank/DDBJ databases">
        <title>Streptomyces isolated from Indian soil.</title>
        <authorList>
            <person name="Mandal S."/>
            <person name="Maiti P.K."/>
        </authorList>
    </citation>
    <scope>NUCLEOTIDE SEQUENCE [LARGE SCALE GENOMIC DNA]</scope>
    <source>
        <strain evidence="1 2">PSKA28</strain>
    </source>
</reference>
<evidence type="ECO:0000313" key="2">
    <source>
        <dbReference type="Proteomes" id="UP000545761"/>
    </source>
</evidence>
<evidence type="ECO:0000313" key="1">
    <source>
        <dbReference type="EMBL" id="MBA2951408.1"/>
    </source>
</evidence>
<organism evidence="1 2">
    <name type="scientific">Streptomyces himalayensis subsp. himalayensis</name>
    <dbReference type="NCBI Taxonomy" id="2756131"/>
    <lineage>
        <taxon>Bacteria</taxon>
        <taxon>Bacillati</taxon>
        <taxon>Actinomycetota</taxon>
        <taxon>Actinomycetes</taxon>
        <taxon>Kitasatosporales</taxon>
        <taxon>Streptomycetaceae</taxon>
        <taxon>Streptomyces</taxon>
        <taxon>Streptomyces himalayensis</taxon>
    </lineage>
</organism>
<protein>
    <submittedName>
        <fullName evidence="1">Uncharacterized protein</fullName>
    </submittedName>
</protein>
<gene>
    <name evidence="1" type="ORF">H1D24_38100</name>
</gene>
<sequence length="187" mass="20432">MSKHEINSLAKILSDPENSSRTAEEIAELCISALDDARSATHRLAVVGQIRFGPQEPTHTVVLGPFRAPLLLRDEDRFKAALERPCTAARDAGGHLAWDAKTGRGQGRFLLAPAFMKPRDAWDFYRGAGPAETIVQALAEDRPQHLGPACICGLKDAMACQFCGDPYVRHCPLHEPGAEIHRCRKAA</sequence>